<comment type="subcellular location">
    <subcellularLocation>
        <location evidence="1">Cell surface</location>
    </subcellularLocation>
</comment>
<dbReference type="NCBIfam" id="TIGR02532">
    <property type="entry name" value="IV_pilin_GFxxxE"/>
    <property type="match status" value="1"/>
</dbReference>
<dbReference type="NCBIfam" id="NF041002">
    <property type="entry name" value="pilin_ComGF"/>
    <property type="match status" value="1"/>
</dbReference>
<evidence type="ECO:0000256" key="2">
    <source>
        <dbReference type="ARBA" id="ARBA00023287"/>
    </source>
</evidence>
<gene>
    <name evidence="4" type="ORF">KHA91_06550</name>
</gene>
<keyword evidence="3" id="KW-1133">Transmembrane helix</keyword>
<dbReference type="GO" id="GO:0030420">
    <property type="term" value="P:establishment of competence for transformation"/>
    <property type="evidence" value="ECO:0007669"/>
    <property type="project" value="UniProtKB-KW"/>
</dbReference>
<evidence type="ECO:0000256" key="3">
    <source>
        <dbReference type="SAM" id="Phobius"/>
    </source>
</evidence>
<reference evidence="4 5" key="1">
    <citation type="submission" date="2021-05" db="EMBL/GenBank/DDBJ databases">
        <title>Novel Bacillus species.</title>
        <authorList>
            <person name="Liu G."/>
        </authorList>
    </citation>
    <scope>NUCLEOTIDE SEQUENCE [LARGE SCALE GENOMIC DNA]</scope>
    <source>
        <strain evidence="4 5">FJAT-49682</strain>
    </source>
</reference>
<dbReference type="Pfam" id="PF15980">
    <property type="entry name" value="ComGF"/>
    <property type="match status" value="1"/>
</dbReference>
<evidence type="ECO:0000313" key="5">
    <source>
        <dbReference type="Proteomes" id="UP000676456"/>
    </source>
</evidence>
<proteinExistence type="predicted"/>
<dbReference type="InterPro" id="IPR012902">
    <property type="entry name" value="N_methyl_site"/>
</dbReference>
<organism evidence="4 5">
    <name type="scientific">Lederbergia citrea</name>
    <dbReference type="NCBI Taxonomy" id="2833581"/>
    <lineage>
        <taxon>Bacteria</taxon>
        <taxon>Bacillati</taxon>
        <taxon>Bacillota</taxon>
        <taxon>Bacilli</taxon>
        <taxon>Bacillales</taxon>
        <taxon>Bacillaceae</taxon>
        <taxon>Lederbergia</taxon>
    </lineage>
</organism>
<keyword evidence="5" id="KW-1185">Reference proteome</keyword>
<comment type="caution">
    <text evidence="4">The sequence shown here is derived from an EMBL/GenBank/DDBJ whole genome shotgun (WGS) entry which is preliminary data.</text>
</comment>
<accession>A0A942Z4G5</accession>
<dbReference type="InterPro" id="IPR016977">
    <property type="entry name" value="ComGF"/>
</dbReference>
<dbReference type="EMBL" id="JAGYPN010000001">
    <property type="protein sequence ID" value="MBS4222417.1"/>
    <property type="molecule type" value="Genomic_DNA"/>
</dbReference>
<dbReference type="Pfam" id="PF07963">
    <property type="entry name" value="N_methyl"/>
    <property type="match status" value="1"/>
</dbReference>
<keyword evidence="3" id="KW-0812">Transmembrane</keyword>
<name>A0A942Z4G5_9BACI</name>
<evidence type="ECO:0000256" key="1">
    <source>
        <dbReference type="ARBA" id="ARBA00004241"/>
    </source>
</evidence>
<keyword evidence="3" id="KW-0472">Membrane</keyword>
<dbReference type="Proteomes" id="UP000676456">
    <property type="component" value="Unassembled WGS sequence"/>
</dbReference>
<protein>
    <submittedName>
        <fullName evidence="4">Prepilin-type N-terminal cleavage/methylation domain-containing protein</fullName>
    </submittedName>
</protein>
<dbReference type="GO" id="GO:0009986">
    <property type="term" value="C:cell surface"/>
    <property type="evidence" value="ECO:0007669"/>
    <property type="project" value="UniProtKB-SubCell"/>
</dbReference>
<dbReference type="RefSeq" id="WP_213097876.1">
    <property type="nucleotide sequence ID" value="NZ_JAGYPN010000001.1"/>
</dbReference>
<dbReference type="AlphaFoldDB" id="A0A942Z4G5"/>
<keyword evidence="2" id="KW-0178">Competence</keyword>
<evidence type="ECO:0000313" key="4">
    <source>
        <dbReference type="EMBL" id="MBS4222417.1"/>
    </source>
</evidence>
<dbReference type="PROSITE" id="PS00409">
    <property type="entry name" value="PROKAR_NTER_METHYL"/>
    <property type="match status" value="1"/>
</dbReference>
<sequence length="147" mass="17238">MRTKKNVLNNQTGFTLIEAMMVMVILSIVMGLIPLVFQGFAAIDRTIAVEEDYEWNLFLIQLRDELRDHDRLLIYKNRIFIEKHNQSILYESYGDVLRRRVNNLGHEIVLQKINTIRFSENGQVLFLIVDFLSGTKEEAQFFIMGVK</sequence>
<feature type="transmembrane region" description="Helical" evidence="3">
    <location>
        <begin position="12"/>
        <end position="37"/>
    </location>
</feature>